<reference evidence="2 3" key="1">
    <citation type="submission" date="2018-11" db="EMBL/GenBank/DDBJ databases">
        <authorList>
            <person name="Mardanov A.V."/>
            <person name="Ravin N.V."/>
            <person name="Dedysh S.N."/>
        </authorList>
    </citation>
    <scope>NUCLEOTIDE SEQUENCE [LARGE SCALE GENOMIC DNA]</scope>
    <source>
        <strain evidence="2 3">AF10</strain>
    </source>
</reference>
<name>A0A4Q0T4X6_9BACT</name>
<feature type="compositionally biased region" description="Polar residues" evidence="1">
    <location>
        <begin position="16"/>
        <end position="31"/>
    </location>
</feature>
<reference evidence="3" key="2">
    <citation type="submission" date="2019-02" db="EMBL/GenBank/DDBJ databases">
        <title>Granulicella sibirica sp. nov., a psychrotolerant acidobacterium isolated from an organic soil layer in forested tundra, West Siberia.</title>
        <authorList>
            <person name="Oshkin I.Y."/>
            <person name="Kulichevskaya I.S."/>
            <person name="Rijpstra W.I.C."/>
            <person name="Sinninghe Damste J.S."/>
            <person name="Rakitin A.L."/>
            <person name="Ravin N.V."/>
            <person name="Dedysh S.N."/>
        </authorList>
    </citation>
    <scope>NUCLEOTIDE SEQUENCE [LARGE SCALE GENOMIC DNA]</scope>
    <source>
        <strain evidence="3">AF10</strain>
    </source>
</reference>
<proteinExistence type="predicted"/>
<evidence type="ECO:0000256" key="1">
    <source>
        <dbReference type="SAM" id="MobiDB-lite"/>
    </source>
</evidence>
<sequence>MRLSAKAGHPARRPTTRQTQIPYGNDNQNGKDSGLAAPTLVDDEAVGEGGAPRLDGQ</sequence>
<gene>
    <name evidence="2" type="ORF">GRAN_2053</name>
</gene>
<keyword evidence="3" id="KW-1185">Reference proteome</keyword>
<dbReference type="Proteomes" id="UP000289437">
    <property type="component" value="Unassembled WGS sequence"/>
</dbReference>
<evidence type="ECO:0000313" key="3">
    <source>
        <dbReference type="Proteomes" id="UP000289437"/>
    </source>
</evidence>
<feature type="region of interest" description="Disordered" evidence="1">
    <location>
        <begin position="1"/>
        <end position="57"/>
    </location>
</feature>
<dbReference type="AlphaFoldDB" id="A0A4Q0T4X6"/>
<evidence type="ECO:0000313" key="2">
    <source>
        <dbReference type="EMBL" id="RXH58743.1"/>
    </source>
</evidence>
<dbReference type="EMBL" id="RDSM01000001">
    <property type="protein sequence ID" value="RXH58743.1"/>
    <property type="molecule type" value="Genomic_DNA"/>
</dbReference>
<protein>
    <submittedName>
        <fullName evidence="2">Uncharacterized protein</fullName>
    </submittedName>
</protein>
<accession>A0A4Q0T4X6</accession>
<comment type="caution">
    <text evidence="2">The sequence shown here is derived from an EMBL/GenBank/DDBJ whole genome shotgun (WGS) entry which is preliminary data.</text>
</comment>
<organism evidence="2 3">
    <name type="scientific">Granulicella sibirica</name>
    <dbReference type="NCBI Taxonomy" id="2479048"/>
    <lineage>
        <taxon>Bacteria</taxon>
        <taxon>Pseudomonadati</taxon>
        <taxon>Acidobacteriota</taxon>
        <taxon>Terriglobia</taxon>
        <taxon>Terriglobales</taxon>
        <taxon>Acidobacteriaceae</taxon>
        <taxon>Granulicella</taxon>
    </lineage>
</organism>